<accession>A0AAV6R9Y0</accession>
<evidence type="ECO:0000313" key="2">
    <source>
        <dbReference type="EMBL" id="KAG7501850.1"/>
    </source>
</evidence>
<feature type="region of interest" description="Disordered" evidence="1">
    <location>
        <begin position="1"/>
        <end position="39"/>
    </location>
</feature>
<sequence length="95" mass="10864">MDAAFAGAVPITQTEQQRKHESPSPFPSRIFPQDASPELRGSTEMSFHIEFHRFSRFQHQRVNTRAQTCLSLCLVASERSSAATVQEPRFELRCR</sequence>
<reference evidence="2 3" key="1">
    <citation type="journal article" date="2021" name="Sci. Rep.">
        <title>Chromosome anchoring in Senegalese sole (Solea senegalensis) reveals sex-associated markers and genome rearrangements in flatfish.</title>
        <authorList>
            <person name="Guerrero-Cozar I."/>
            <person name="Gomez-Garrido J."/>
            <person name="Berbel C."/>
            <person name="Martinez-Blanch J.F."/>
            <person name="Alioto T."/>
            <person name="Claros M.G."/>
            <person name="Gagnaire P.A."/>
            <person name="Manchado M."/>
        </authorList>
    </citation>
    <scope>NUCLEOTIDE SEQUENCE [LARGE SCALE GENOMIC DNA]</scope>
    <source>
        <strain evidence="2">Sse05_10M</strain>
    </source>
</reference>
<comment type="caution">
    <text evidence="2">The sequence shown here is derived from an EMBL/GenBank/DDBJ whole genome shotgun (WGS) entry which is preliminary data.</text>
</comment>
<gene>
    <name evidence="2" type="ORF">JOB18_008255</name>
</gene>
<organism evidence="2 3">
    <name type="scientific">Solea senegalensis</name>
    <name type="common">Senegalese sole</name>
    <dbReference type="NCBI Taxonomy" id="28829"/>
    <lineage>
        <taxon>Eukaryota</taxon>
        <taxon>Metazoa</taxon>
        <taxon>Chordata</taxon>
        <taxon>Craniata</taxon>
        <taxon>Vertebrata</taxon>
        <taxon>Euteleostomi</taxon>
        <taxon>Actinopterygii</taxon>
        <taxon>Neopterygii</taxon>
        <taxon>Teleostei</taxon>
        <taxon>Neoteleostei</taxon>
        <taxon>Acanthomorphata</taxon>
        <taxon>Carangaria</taxon>
        <taxon>Pleuronectiformes</taxon>
        <taxon>Pleuronectoidei</taxon>
        <taxon>Soleidae</taxon>
        <taxon>Solea</taxon>
    </lineage>
</organism>
<keyword evidence="3" id="KW-1185">Reference proteome</keyword>
<evidence type="ECO:0000256" key="1">
    <source>
        <dbReference type="SAM" id="MobiDB-lite"/>
    </source>
</evidence>
<evidence type="ECO:0000313" key="3">
    <source>
        <dbReference type="Proteomes" id="UP000693946"/>
    </source>
</evidence>
<dbReference type="Proteomes" id="UP000693946">
    <property type="component" value="Linkage Group LG2"/>
</dbReference>
<name>A0AAV6R9Y0_SOLSE</name>
<proteinExistence type="predicted"/>
<dbReference type="AlphaFoldDB" id="A0AAV6R9Y0"/>
<protein>
    <submittedName>
        <fullName evidence="2">Uncharacterized protein</fullName>
    </submittedName>
</protein>
<dbReference type="EMBL" id="JAGKHQ010000012">
    <property type="protein sequence ID" value="KAG7501850.1"/>
    <property type="molecule type" value="Genomic_DNA"/>
</dbReference>